<gene>
    <name evidence="2" type="ORF">RHODGE_RHODGE_05017</name>
</gene>
<comment type="caution">
    <text evidence="2">The sequence shown here is derived from an EMBL/GenBank/DDBJ whole genome shotgun (WGS) entry which is preliminary data.</text>
</comment>
<organism evidence="2 3">
    <name type="scientific">Rhodoplanes serenus</name>
    <dbReference type="NCBI Taxonomy" id="200615"/>
    <lineage>
        <taxon>Bacteria</taxon>
        <taxon>Pseudomonadati</taxon>
        <taxon>Pseudomonadota</taxon>
        <taxon>Alphaproteobacteria</taxon>
        <taxon>Hyphomicrobiales</taxon>
        <taxon>Nitrobacteraceae</taxon>
        <taxon>Rhodoplanes</taxon>
    </lineage>
</organism>
<accession>A0A3S4FD69</accession>
<dbReference type="AlphaFoldDB" id="A0A3S4FD69"/>
<reference evidence="3" key="1">
    <citation type="submission" date="2018-10" db="EMBL/GenBank/DDBJ databases">
        <authorList>
            <person name="Peiro R."/>
            <person name="Begona"/>
            <person name="Cbmso G."/>
            <person name="Lopez M."/>
            <person name="Gonzalez S."/>
            <person name="Sacristan E."/>
            <person name="Castillo E."/>
        </authorList>
    </citation>
    <scope>NUCLEOTIDE SEQUENCE [LARGE SCALE GENOMIC DNA]</scope>
</reference>
<keyword evidence="3" id="KW-1185">Reference proteome</keyword>
<evidence type="ECO:0000313" key="3">
    <source>
        <dbReference type="Proteomes" id="UP000289200"/>
    </source>
</evidence>
<sequence>MTQRPNPPTLPGTPQRVRRMTDAEINDAIDRQIERNVLYYAEHQEEIPLRLRSLDAEWDIERALQANAAAVGLAGSLLALTRGGGWVALPALVGGFLLQHATQGWCPPLPVMRRMGFRTAREIDVERNALKALRGDYAAVPKDGDTAARARAALQAARSGPFASVGRTATAPTSPLSASGRAGAASTTVPRPA</sequence>
<dbReference type="EMBL" id="UWOC01000214">
    <property type="protein sequence ID" value="VCU11537.1"/>
    <property type="molecule type" value="Genomic_DNA"/>
</dbReference>
<dbReference type="RefSeq" id="WP_244601775.1">
    <property type="nucleotide sequence ID" value="NZ_UWOC01000214.1"/>
</dbReference>
<proteinExistence type="predicted"/>
<evidence type="ECO:0000256" key="1">
    <source>
        <dbReference type="SAM" id="MobiDB-lite"/>
    </source>
</evidence>
<evidence type="ECO:0000313" key="2">
    <source>
        <dbReference type="EMBL" id="VCU11537.1"/>
    </source>
</evidence>
<name>A0A3S4FD69_9BRAD</name>
<dbReference type="Gene3D" id="6.10.140.1340">
    <property type="match status" value="1"/>
</dbReference>
<feature type="compositionally biased region" description="Low complexity" evidence="1">
    <location>
        <begin position="177"/>
        <end position="186"/>
    </location>
</feature>
<protein>
    <recommendedName>
        <fullName evidence="4">DUF2892 domain-containing protein</fullName>
    </recommendedName>
</protein>
<evidence type="ECO:0008006" key="4">
    <source>
        <dbReference type="Google" id="ProtNLM"/>
    </source>
</evidence>
<feature type="region of interest" description="Disordered" evidence="1">
    <location>
        <begin position="163"/>
        <end position="193"/>
    </location>
</feature>
<dbReference type="Proteomes" id="UP000289200">
    <property type="component" value="Unassembled WGS sequence"/>
</dbReference>